<dbReference type="GO" id="GO:0098797">
    <property type="term" value="C:plasma membrane protein complex"/>
    <property type="evidence" value="ECO:0007669"/>
    <property type="project" value="TreeGrafter"/>
</dbReference>
<reference evidence="12 13" key="1">
    <citation type="submission" date="2019-11" db="EMBL/GenBank/DDBJ databases">
        <authorList>
            <person name="Cheng Q."/>
            <person name="Yang Z."/>
        </authorList>
    </citation>
    <scope>NUCLEOTIDE SEQUENCE [LARGE SCALE GENOMIC DNA]</scope>
    <source>
        <strain evidence="12 13">HX-22-1</strain>
    </source>
</reference>
<keyword evidence="9" id="KW-0472">Membrane</keyword>
<proteinExistence type="inferred from homology"/>
<dbReference type="GO" id="GO:0031992">
    <property type="term" value="F:energy transducer activity"/>
    <property type="evidence" value="ECO:0007669"/>
    <property type="project" value="TreeGrafter"/>
</dbReference>
<evidence type="ECO:0000256" key="7">
    <source>
        <dbReference type="ARBA" id="ARBA00022927"/>
    </source>
</evidence>
<dbReference type="Proteomes" id="UP000462931">
    <property type="component" value="Unassembled WGS sequence"/>
</dbReference>
<comment type="similarity">
    <text evidence="2">Belongs to the TonB family.</text>
</comment>
<dbReference type="InterPro" id="IPR032710">
    <property type="entry name" value="NTF2-like_dom_sf"/>
</dbReference>
<dbReference type="InterPro" id="IPR051045">
    <property type="entry name" value="TonB-dependent_transducer"/>
</dbReference>
<dbReference type="EMBL" id="WKJI01000001">
    <property type="protein sequence ID" value="MRX46668.1"/>
    <property type="molecule type" value="Genomic_DNA"/>
</dbReference>
<dbReference type="SUPFAM" id="SSF54427">
    <property type="entry name" value="NTF2-like"/>
    <property type="match status" value="1"/>
</dbReference>
<evidence type="ECO:0000256" key="10">
    <source>
        <dbReference type="SAM" id="SignalP"/>
    </source>
</evidence>
<evidence type="ECO:0000313" key="12">
    <source>
        <dbReference type="EMBL" id="MRX46668.1"/>
    </source>
</evidence>
<keyword evidence="5" id="KW-0997">Cell inner membrane</keyword>
<dbReference type="PANTHER" id="PTHR33446:SF2">
    <property type="entry name" value="PROTEIN TONB"/>
    <property type="match status" value="1"/>
</dbReference>
<evidence type="ECO:0000256" key="4">
    <source>
        <dbReference type="ARBA" id="ARBA00022475"/>
    </source>
</evidence>
<keyword evidence="13" id="KW-1185">Reference proteome</keyword>
<dbReference type="Pfam" id="PF03544">
    <property type="entry name" value="TonB_C"/>
    <property type="match status" value="1"/>
</dbReference>
<protein>
    <submittedName>
        <fullName evidence="12">TonB family protein</fullName>
    </submittedName>
</protein>
<dbReference type="NCBIfam" id="TIGR01352">
    <property type="entry name" value="tonB_Cterm"/>
    <property type="match status" value="1"/>
</dbReference>
<keyword evidence="6" id="KW-0812">Transmembrane</keyword>
<feature type="signal peptide" evidence="10">
    <location>
        <begin position="1"/>
        <end position="19"/>
    </location>
</feature>
<dbReference type="RefSeq" id="WP_154286738.1">
    <property type="nucleotide sequence ID" value="NZ_WKJI01000001.1"/>
</dbReference>
<keyword evidence="7" id="KW-0653">Protein transport</keyword>
<dbReference type="PROSITE" id="PS52015">
    <property type="entry name" value="TONB_CTD"/>
    <property type="match status" value="1"/>
</dbReference>
<keyword evidence="10" id="KW-0732">Signal</keyword>
<evidence type="ECO:0000256" key="2">
    <source>
        <dbReference type="ARBA" id="ARBA00006555"/>
    </source>
</evidence>
<feature type="chain" id="PRO_5029845558" evidence="10">
    <location>
        <begin position="20"/>
        <end position="296"/>
    </location>
</feature>
<accession>A0A7K0FL34</accession>
<evidence type="ECO:0000256" key="6">
    <source>
        <dbReference type="ARBA" id="ARBA00022692"/>
    </source>
</evidence>
<evidence type="ECO:0000256" key="1">
    <source>
        <dbReference type="ARBA" id="ARBA00004383"/>
    </source>
</evidence>
<keyword evidence="8" id="KW-1133">Transmembrane helix</keyword>
<evidence type="ECO:0000256" key="5">
    <source>
        <dbReference type="ARBA" id="ARBA00022519"/>
    </source>
</evidence>
<keyword evidence="4" id="KW-1003">Cell membrane</keyword>
<name>A0A7K0FL34_9SPHI</name>
<dbReference type="GO" id="GO:0015031">
    <property type="term" value="P:protein transport"/>
    <property type="evidence" value="ECO:0007669"/>
    <property type="project" value="UniProtKB-KW"/>
</dbReference>
<dbReference type="Gene3D" id="3.30.1150.10">
    <property type="match status" value="1"/>
</dbReference>
<gene>
    <name evidence="12" type="ORF">GJJ64_05675</name>
</gene>
<sequence length="296" mass="33882">MKKQLFTLFLFLINSIAFAQVDKNADLYKIILTKDSLLFDVGFNTCNIQQFENLLSDSLKLYHDKDGISNKTKFLYDLKNGLCKNPETRQVRRFLVKESTQIFPLYKNGILYGAIHNGVHIFSEKGESQKGIAKFTNMWLLENGNWKLTTSFSFDHQAYQNKRVEKPVFVNEIEEIKQTLESYPVNPQDSISFINPEKAPEFKGGNEGYQAYIKQNIKVPEEVVIGKVKGKVVLSFIVEKNGSVSNVKVLRKLSKACDEEAVRLIKNCPKFIPGEIYGKPAKFAYSFAVVFDNIYE</sequence>
<organism evidence="12 13">
    <name type="scientific">Pedobacter puniceum</name>
    <dbReference type="NCBI Taxonomy" id="2666136"/>
    <lineage>
        <taxon>Bacteria</taxon>
        <taxon>Pseudomonadati</taxon>
        <taxon>Bacteroidota</taxon>
        <taxon>Sphingobacteriia</taxon>
        <taxon>Sphingobacteriales</taxon>
        <taxon>Sphingobacteriaceae</taxon>
        <taxon>Pedobacter</taxon>
    </lineage>
</organism>
<evidence type="ECO:0000256" key="3">
    <source>
        <dbReference type="ARBA" id="ARBA00022448"/>
    </source>
</evidence>
<dbReference type="InterPro" id="IPR006260">
    <property type="entry name" value="TonB/TolA_C"/>
</dbReference>
<dbReference type="SUPFAM" id="SSF74653">
    <property type="entry name" value="TolA/TonB C-terminal domain"/>
    <property type="match status" value="1"/>
</dbReference>
<comment type="subcellular location">
    <subcellularLocation>
        <location evidence="1">Cell inner membrane</location>
        <topology evidence="1">Single-pass membrane protein</topology>
        <orientation evidence="1">Periplasmic side</orientation>
    </subcellularLocation>
</comment>
<evidence type="ECO:0000256" key="9">
    <source>
        <dbReference type="ARBA" id="ARBA00023136"/>
    </source>
</evidence>
<evidence type="ECO:0000313" key="13">
    <source>
        <dbReference type="Proteomes" id="UP000462931"/>
    </source>
</evidence>
<evidence type="ECO:0000256" key="8">
    <source>
        <dbReference type="ARBA" id="ARBA00022989"/>
    </source>
</evidence>
<keyword evidence="3" id="KW-0813">Transport</keyword>
<dbReference type="GO" id="GO:0055085">
    <property type="term" value="P:transmembrane transport"/>
    <property type="evidence" value="ECO:0007669"/>
    <property type="project" value="InterPro"/>
</dbReference>
<dbReference type="AlphaFoldDB" id="A0A7K0FL34"/>
<dbReference type="InterPro" id="IPR037682">
    <property type="entry name" value="TonB_C"/>
</dbReference>
<feature type="domain" description="TonB C-terminal" evidence="11">
    <location>
        <begin position="204"/>
        <end position="296"/>
    </location>
</feature>
<evidence type="ECO:0000259" key="11">
    <source>
        <dbReference type="PROSITE" id="PS52015"/>
    </source>
</evidence>
<comment type="caution">
    <text evidence="12">The sequence shown here is derived from an EMBL/GenBank/DDBJ whole genome shotgun (WGS) entry which is preliminary data.</text>
</comment>
<dbReference type="PANTHER" id="PTHR33446">
    <property type="entry name" value="PROTEIN TONB-RELATED"/>
    <property type="match status" value="1"/>
</dbReference>